<evidence type="ECO:0000313" key="5">
    <source>
        <dbReference type="Proteomes" id="UP000013569"/>
    </source>
</evidence>
<feature type="domain" description="HTH tetR-type" evidence="3">
    <location>
        <begin position="13"/>
        <end position="73"/>
    </location>
</feature>
<dbReference type="PATRIC" id="fig|1316928.3.peg.1464"/>
<dbReference type="Pfam" id="PF00440">
    <property type="entry name" value="TetR_N"/>
    <property type="match status" value="1"/>
</dbReference>
<organism evidence="4 5">
    <name type="scientific">Gordonia terrae C-6</name>
    <dbReference type="NCBI Taxonomy" id="1316928"/>
    <lineage>
        <taxon>Bacteria</taxon>
        <taxon>Bacillati</taxon>
        <taxon>Actinomycetota</taxon>
        <taxon>Actinomycetes</taxon>
        <taxon>Mycobacteriales</taxon>
        <taxon>Gordoniaceae</taxon>
        <taxon>Gordonia</taxon>
    </lineage>
</organism>
<proteinExistence type="predicted"/>
<dbReference type="RefSeq" id="WP_010841910.1">
    <property type="nucleotide sequence ID" value="NZ_AQPW01000005.1"/>
</dbReference>
<dbReference type="Proteomes" id="UP000013569">
    <property type="component" value="Unassembled WGS sequence"/>
</dbReference>
<keyword evidence="1 2" id="KW-0238">DNA-binding</keyword>
<dbReference type="InterPro" id="IPR009057">
    <property type="entry name" value="Homeodomain-like_sf"/>
</dbReference>
<dbReference type="InterPro" id="IPR001647">
    <property type="entry name" value="HTH_TetR"/>
</dbReference>
<gene>
    <name evidence="4" type="ORF">GTC6_07294</name>
</gene>
<accession>R7YC46</accession>
<sequence length="195" mass="21014">MAEDWLVGGERRDAARERLIAHAAALIARRGLDAFDLDELGRRAHCSRATIYRHAGGRAVLIESVLASTSAPVLDAIRASISDLTGRERARTAIIETLRALRADRVIRQFLRPENLIDATPTVLSSPAVHAVAADLIGVDPDDVVGARFVIRSVLGMLLWPAEPEEEARSAEAIVVGVFGPHITSIDPDDDGPHP</sequence>
<comment type="caution">
    <text evidence="4">The sequence shown here is derived from an EMBL/GenBank/DDBJ whole genome shotgun (WGS) entry which is preliminary data.</text>
</comment>
<reference evidence="4 5" key="1">
    <citation type="journal article" date="2013" name="Genome Announc.">
        <title>Draft Genome Sequence of a Benzothiophene-Desulfurizing Bacterium, Gordona terrae Strain C-6.</title>
        <authorList>
            <person name="Wang W."/>
            <person name="Ma T."/>
            <person name="Ren Y."/>
            <person name="Li G."/>
        </authorList>
    </citation>
    <scope>NUCLEOTIDE SEQUENCE [LARGE SCALE GENOMIC DNA]</scope>
    <source>
        <strain evidence="4 5">C-6</strain>
    </source>
</reference>
<dbReference type="SUPFAM" id="SSF46689">
    <property type="entry name" value="Homeodomain-like"/>
    <property type="match status" value="1"/>
</dbReference>
<evidence type="ECO:0000259" key="3">
    <source>
        <dbReference type="PROSITE" id="PS50977"/>
    </source>
</evidence>
<dbReference type="PROSITE" id="PS50977">
    <property type="entry name" value="HTH_TETR_2"/>
    <property type="match status" value="1"/>
</dbReference>
<dbReference type="EMBL" id="AQPW01000005">
    <property type="protein sequence ID" value="EON33600.1"/>
    <property type="molecule type" value="Genomic_DNA"/>
</dbReference>
<dbReference type="AlphaFoldDB" id="R7YC46"/>
<evidence type="ECO:0000313" key="4">
    <source>
        <dbReference type="EMBL" id="EON33600.1"/>
    </source>
</evidence>
<dbReference type="GO" id="GO:0003677">
    <property type="term" value="F:DNA binding"/>
    <property type="evidence" value="ECO:0007669"/>
    <property type="project" value="UniProtKB-UniRule"/>
</dbReference>
<evidence type="ECO:0000256" key="1">
    <source>
        <dbReference type="ARBA" id="ARBA00023125"/>
    </source>
</evidence>
<evidence type="ECO:0000256" key="2">
    <source>
        <dbReference type="PROSITE-ProRule" id="PRU00335"/>
    </source>
</evidence>
<feature type="DNA-binding region" description="H-T-H motif" evidence="2">
    <location>
        <begin position="36"/>
        <end position="55"/>
    </location>
</feature>
<dbReference type="Gene3D" id="1.10.357.10">
    <property type="entry name" value="Tetracycline Repressor, domain 2"/>
    <property type="match status" value="1"/>
</dbReference>
<protein>
    <submittedName>
        <fullName evidence="4">Transcriptional regulator</fullName>
    </submittedName>
</protein>
<name>R7YC46_9ACTN</name>